<dbReference type="FunFam" id="3.80.10.10:FF:000673">
    <property type="entry name" value="Probable LRR receptor-like serine/threonine-protein kinase At2g02780"/>
    <property type="match status" value="1"/>
</dbReference>
<dbReference type="PROSITE" id="PS50011">
    <property type="entry name" value="PROTEIN_KINASE_DOM"/>
    <property type="match status" value="1"/>
</dbReference>
<dbReference type="InterPro" id="IPR001611">
    <property type="entry name" value="Leu-rich_rpt"/>
</dbReference>
<keyword evidence="12" id="KW-1133">Transmembrane helix</keyword>
<dbReference type="InterPro" id="IPR032675">
    <property type="entry name" value="LRR_dom_sf"/>
</dbReference>
<dbReference type="Pfam" id="PF00560">
    <property type="entry name" value="LRR_1"/>
    <property type="match status" value="2"/>
</dbReference>
<evidence type="ECO:0000256" key="1">
    <source>
        <dbReference type="ARBA" id="ARBA00004479"/>
    </source>
</evidence>
<evidence type="ECO:0000256" key="9">
    <source>
        <dbReference type="ARBA" id="ARBA00022741"/>
    </source>
</evidence>
<dbReference type="SUPFAM" id="SSF52058">
    <property type="entry name" value="L domain-like"/>
    <property type="match status" value="1"/>
</dbReference>
<evidence type="ECO:0000256" key="10">
    <source>
        <dbReference type="ARBA" id="ARBA00022777"/>
    </source>
</evidence>
<dbReference type="GO" id="GO:0005524">
    <property type="term" value="F:ATP binding"/>
    <property type="evidence" value="ECO:0007669"/>
    <property type="project" value="UniProtKB-KW"/>
</dbReference>
<evidence type="ECO:0000256" key="2">
    <source>
        <dbReference type="ARBA" id="ARBA00012513"/>
    </source>
</evidence>
<proteinExistence type="predicted"/>
<dbReference type="GeneID" id="108989808"/>
<evidence type="ECO:0000313" key="19">
    <source>
        <dbReference type="Proteomes" id="UP000235220"/>
    </source>
</evidence>
<keyword evidence="9" id="KW-0547">Nucleotide-binding</keyword>
<dbReference type="GO" id="GO:0005886">
    <property type="term" value="C:plasma membrane"/>
    <property type="evidence" value="ECO:0000318"/>
    <property type="project" value="GO_Central"/>
</dbReference>
<keyword evidence="14" id="KW-0675">Receptor</keyword>
<reference evidence="20" key="1">
    <citation type="submission" date="2025-08" db="UniProtKB">
        <authorList>
            <consortium name="RefSeq"/>
        </authorList>
    </citation>
    <scope>IDENTIFICATION</scope>
    <source>
        <tissue evidence="20">Leaves</tissue>
    </source>
</reference>
<name>A0A2I4EI79_JUGRE</name>
<dbReference type="Gene3D" id="1.10.510.10">
    <property type="entry name" value="Transferase(Phosphotransferase) domain 1"/>
    <property type="match status" value="1"/>
</dbReference>
<comment type="subcellular location">
    <subcellularLocation>
        <location evidence="1">Membrane</location>
        <topology evidence="1">Single-pass type I membrane protein</topology>
    </subcellularLocation>
</comment>
<dbReference type="FunCoup" id="A0A2I4EI79">
    <property type="interactions" value="1434"/>
</dbReference>
<organism evidence="19 20">
    <name type="scientific">Juglans regia</name>
    <name type="common">English walnut</name>
    <dbReference type="NCBI Taxonomy" id="51240"/>
    <lineage>
        <taxon>Eukaryota</taxon>
        <taxon>Viridiplantae</taxon>
        <taxon>Streptophyta</taxon>
        <taxon>Embryophyta</taxon>
        <taxon>Tracheophyta</taxon>
        <taxon>Spermatophyta</taxon>
        <taxon>Magnoliopsida</taxon>
        <taxon>eudicotyledons</taxon>
        <taxon>Gunneridae</taxon>
        <taxon>Pentapetalae</taxon>
        <taxon>rosids</taxon>
        <taxon>fabids</taxon>
        <taxon>Fagales</taxon>
        <taxon>Juglandaceae</taxon>
        <taxon>Juglans</taxon>
    </lineage>
</organism>
<dbReference type="SUPFAM" id="SSF56112">
    <property type="entry name" value="Protein kinase-like (PK-like)"/>
    <property type="match status" value="1"/>
</dbReference>
<evidence type="ECO:0000313" key="20">
    <source>
        <dbReference type="RefSeq" id="XP_018819102.1"/>
    </source>
</evidence>
<dbReference type="GO" id="GO:0004674">
    <property type="term" value="F:protein serine/threonine kinase activity"/>
    <property type="evidence" value="ECO:0007669"/>
    <property type="project" value="UniProtKB-KW"/>
</dbReference>
<keyword evidence="8" id="KW-0677">Repeat</keyword>
<keyword evidence="3" id="KW-0723">Serine/threonine-protein kinase</keyword>
<evidence type="ECO:0000256" key="7">
    <source>
        <dbReference type="ARBA" id="ARBA00022729"/>
    </source>
</evidence>
<evidence type="ECO:0000256" key="13">
    <source>
        <dbReference type="ARBA" id="ARBA00023136"/>
    </source>
</evidence>
<dbReference type="FunFam" id="1.10.510.10:FF:000431">
    <property type="entry name" value="Putative inactive leucine-rich repeat receptor-like protein kinase"/>
    <property type="match status" value="1"/>
</dbReference>
<dbReference type="InterPro" id="IPR000719">
    <property type="entry name" value="Prot_kinase_dom"/>
</dbReference>
<evidence type="ECO:0000256" key="5">
    <source>
        <dbReference type="ARBA" id="ARBA00022679"/>
    </source>
</evidence>
<dbReference type="InterPro" id="IPR011009">
    <property type="entry name" value="Kinase-like_dom_sf"/>
</dbReference>
<dbReference type="GO" id="GO:0004672">
    <property type="term" value="F:protein kinase activity"/>
    <property type="evidence" value="ECO:0000318"/>
    <property type="project" value="GO_Central"/>
</dbReference>
<keyword evidence="13" id="KW-0472">Membrane</keyword>
<dbReference type="InterPro" id="IPR051824">
    <property type="entry name" value="LRR_Rcpt-Like_S/T_Kinase"/>
</dbReference>
<dbReference type="Pfam" id="PF00069">
    <property type="entry name" value="Pkinase"/>
    <property type="match status" value="1"/>
</dbReference>
<keyword evidence="7" id="KW-0732">Signal</keyword>
<dbReference type="FunFam" id="3.30.200.20:FF:000801">
    <property type="entry name" value="Probable LRR receptor-like serine/threonine-protein kinase At2g02780"/>
    <property type="match status" value="1"/>
</dbReference>
<feature type="domain" description="Protein kinase" evidence="18">
    <location>
        <begin position="473"/>
        <end position="746"/>
    </location>
</feature>
<accession>A0A2I4EI79</accession>
<evidence type="ECO:0000256" key="16">
    <source>
        <dbReference type="ARBA" id="ARBA00047899"/>
    </source>
</evidence>
<dbReference type="EC" id="2.7.11.1" evidence="2"/>
<keyword evidence="4" id="KW-0433">Leucine-rich repeat</keyword>
<sequence length="762" mass="84389">MMTPISFSCSRIGISTLKLSFAQRMEIFWVSFRFFYHALILAMLAPISIAQLTRSETRVLFQVQKLLEYPEALQGWTNWTNFCFLPPSPSLRIVCSNNHLTELSIVGNKSSPSHSPKPGSGEFAVSQQTLSERFSIDPFFTVLTKLSNLEVLSLVSLGLWGPLPAKIKRFWSLEVLNISSNFLYGEIPSSVASLKSLRSVVLADNLFNGSVPDLESLVALQELNLGDNHLGPEFPSLGNNLVTIILSNNSFRSQIPSKVMNFAQLRHFDISSNKFQGPIPSSLFSLPSIQNLSLSENQLTGALPVNIPCNDELELVDISNNLLIGKLPPCLVSKSSNRTVLYSWNCLSGGNSNYQHPFTFCHREALAVKPPIRSKEQKSSIKLGLVLGIIGGVVAIAGILGLLILVIVRRAAGRRDEDNKFDRSVGDKMSVRGTPISNIDARRVPQTMRLAALGLPPYRVFTMEEIEDLTNNFDPSNLMREECQGQLYKGWLRDGSVILVKCLKLKQKILPQSLMQHIEVLSQLRHRHLVSILGHCIATNQDRPNTVSTAFIVFEHVPNGSLRNYLNDWRKKEMLKWPQRMAITIGVARGVQFLHTGIAPGIFGNKLKIENVLLDKSLAAKISSYNIPLLSKVDTESILSGQDNHLSSTGTAEKQDIYQLGVILLEVITGKLITSASEVNDLKHQLEDGLAESASELRAAVDPSIQGSFAYQSLKTAVEITLNCLSKDSSKRPSIEDVLWNLQYSIQVQEGWTSSGNLSTQM</sequence>
<keyword evidence="11" id="KW-0067">ATP-binding</keyword>
<comment type="catalytic activity">
    <reaction evidence="16">
        <text>L-threonyl-[protein] + ATP = O-phospho-L-threonyl-[protein] + ADP + H(+)</text>
        <dbReference type="Rhea" id="RHEA:46608"/>
        <dbReference type="Rhea" id="RHEA-COMP:11060"/>
        <dbReference type="Rhea" id="RHEA-COMP:11605"/>
        <dbReference type="ChEBI" id="CHEBI:15378"/>
        <dbReference type="ChEBI" id="CHEBI:30013"/>
        <dbReference type="ChEBI" id="CHEBI:30616"/>
        <dbReference type="ChEBI" id="CHEBI:61977"/>
        <dbReference type="ChEBI" id="CHEBI:456216"/>
        <dbReference type="EC" id="2.7.11.1"/>
    </reaction>
</comment>
<dbReference type="PANTHER" id="PTHR48006">
    <property type="entry name" value="LEUCINE-RICH REPEAT-CONTAINING PROTEIN DDB_G0281931-RELATED"/>
    <property type="match status" value="1"/>
</dbReference>
<dbReference type="Gene3D" id="3.30.200.20">
    <property type="entry name" value="Phosphorylase Kinase, domain 1"/>
    <property type="match status" value="1"/>
</dbReference>
<keyword evidence="5" id="KW-0808">Transferase</keyword>
<evidence type="ECO:0000259" key="18">
    <source>
        <dbReference type="PROSITE" id="PS50011"/>
    </source>
</evidence>
<keyword evidence="19" id="KW-1185">Reference proteome</keyword>
<evidence type="ECO:0000256" key="12">
    <source>
        <dbReference type="ARBA" id="ARBA00022989"/>
    </source>
</evidence>
<comment type="catalytic activity">
    <reaction evidence="17">
        <text>L-seryl-[protein] + ATP = O-phospho-L-seryl-[protein] + ADP + H(+)</text>
        <dbReference type="Rhea" id="RHEA:17989"/>
        <dbReference type="Rhea" id="RHEA-COMP:9863"/>
        <dbReference type="Rhea" id="RHEA-COMP:11604"/>
        <dbReference type="ChEBI" id="CHEBI:15378"/>
        <dbReference type="ChEBI" id="CHEBI:29999"/>
        <dbReference type="ChEBI" id="CHEBI:30616"/>
        <dbReference type="ChEBI" id="CHEBI:83421"/>
        <dbReference type="ChEBI" id="CHEBI:456216"/>
        <dbReference type="EC" id="2.7.11.1"/>
    </reaction>
</comment>
<evidence type="ECO:0000256" key="11">
    <source>
        <dbReference type="ARBA" id="ARBA00022840"/>
    </source>
</evidence>
<keyword evidence="15" id="KW-0325">Glycoprotein</keyword>
<keyword evidence="10" id="KW-0418">Kinase</keyword>
<keyword evidence="6" id="KW-0812">Transmembrane</keyword>
<gene>
    <name evidence="20" type="primary">LOC108989808</name>
</gene>
<dbReference type="Proteomes" id="UP000235220">
    <property type="component" value="Chromosome 16"/>
</dbReference>
<dbReference type="PANTHER" id="PTHR48006:SF73">
    <property type="entry name" value="PROTEIN KINASE DOMAIN-CONTAINING PROTEIN"/>
    <property type="match status" value="1"/>
</dbReference>
<evidence type="ECO:0000256" key="8">
    <source>
        <dbReference type="ARBA" id="ARBA00022737"/>
    </source>
</evidence>
<dbReference type="RefSeq" id="XP_018819102.1">
    <property type="nucleotide sequence ID" value="XM_018963557.2"/>
</dbReference>
<dbReference type="OrthoDB" id="676979at2759"/>
<protein>
    <recommendedName>
        <fullName evidence="2">non-specific serine/threonine protein kinase</fullName>
        <ecNumber evidence="2">2.7.11.1</ecNumber>
    </recommendedName>
</protein>
<dbReference type="Gramene" id="Jr16_11350_p1">
    <property type="protein sequence ID" value="cds.Jr16_11350_p1"/>
    <property type="gene ID" value="Jr16_11350"/>
</dbReference>
<evidence type="ECO:0000256" key="14">
    <source>
        <dbReference type="ARBA" id="ARBA00023170"/>
    </source>
</evidence>
<evidence type="ECO:0000256" key="4">
    <source>
        <dbReference type="ARBA" id="ARBA00022614"/>
    </source>
</evidence>
<evidence type="ECO:0000256" key="6">
    <source>
        <dbReference type="ARBA" id="ARBA00022692"/>
    </source>
</evidence>
<evidence type="ECO:0000256" key="15">
    <source>
        <dbReference type="ARBA" id="ARBA00023180"/>
    </source>
</evidence>
<dbReference type="FunFam" id="3.80.10.10:FF:000041">
    <property type="entry name" value="LRR receptor-like serine/threonine-protein kinase ERECTA"/>
    <property type="match status" value="1"/>
</dbReference>
<dbReference type="AlphaFoldDB" id="A0A2I4EI79"/>
<dbReference type="KEGG" id="jre:108989808"/>
<dbReference type="Gene3D" id="3.80.10.10">
    <property type="entry name" value="Ribonuclease Inhibitor"/>
    <property type="match status" value="1"/>
</dbReference>
<evidence type="ECO:0000256" key="17">
    <source>
        <dbReference type="ARBA" id="ARBA00048679"/>
    </source>
</evidence>
<evidence type="ECO:0000256" key="3">
    <source>
        <dbReference type="ARBA" id="ARBA00022527"/>
    </source>
</evidence>